<proteinExistence type="predicted"/>
<evidence type="ECO:0000313" key="1">
    <source>
        <dbReference type="EMBL" id="KKK75492.1"/>
    </source>
</evidence>
<name>A0A0F8Y290_9ZZZZ</name>
<accession>A0A0F8Y290</accession>
<dbReference type="AlphaFoldDB" id="A0A0F8Y290"/>
<organism evidence="1">
    <name type="scientific">marine sediment metagenome</name>
    <dbReference type="NCBI Taxonomy" id="412755"/>
    <lineage>
        <taxon>unclassified sequences</taxon>
        <taxon>metagenomes</taxon>
        <taxon>ecological metagenomes</taxon>
    </lineage>
</organism>
<dbReference type="EMBL" id="LAZR01055838">
    <property type="protein sequence ID" value="KKK75492.1"/>
    <property type="molecule type" value="Genomic_DNA"/>
</dbReference>
<protein>
    <submittedName>
        <fullName evidence="1">Uncharacterized protein</fullName>
    </submittedName>
</protein>
<reference evidence="1" key="1">
    <citation type="journal article" date="2015" name="Nature">
        <title>Complex archaea that bridge the gap between prokaryotes and eukaryotes.</title>
        <authorList>
            <person name="Spang A."/>
            <person name="Saw J.H."/>
            <person name="Jorgensen S.L."/>
            <person name="Zaremba-Niedzwiedzka K."/>
            <person name="Martijn J."/>
            <person name="Lind A.E."/>
            <person name="van Eijk R."/>
            <person name="Schleper C."/>
            <person name="Guy L."/>
            <person name="Ettema T.J."/>
        </authorList>
    </citation>
    <scope>NUCLEOTIDE SEQUENCE</scope>
</reference>
<sequence length="125" mass="14258">MPINYMGDGDKTRVLRKRRQLPTRLHLPDCNTLAFARKDTADTRKCDCGKPLGILPADRTIVRRYSPRRGKVALVVVPKSKVLVGEEDLAESALLFEAEADRWIREQQRADDRAERRALKAPYAD</sequence>
<comment type="caution">
    <text evidence="1">The sequence shown here is derived from an EMBL/GenBank/DDBJ whole genome shotgun (WGS) entry which is preliminary data.</text>
</comment>
<gene>
    <name evidence="1" type="ORF">LCGC14_2873160</name>
</gene>